<dbReference type="NCBIfam" id="TIGR01509">
    <property type="entry name" value="HAD-SF-IA-v3"/>
    <property type="match status" value="1"/>
</dbReference>
<dbReference type="EMBL" id="JAKNHQ010000009">
    <property type="protein sequence ID" value="MCG4610859.1"/>
    <property type="molecule type" value="Genomic_DNA"/>
</dbReference>
<dbReference type="PANTHER" id="PTHR18901:SF38">
    <property type="entry name" value="PSEUDOURIDINE-5'-PHOSPHATASE"/>
    <property type="match status" value="1"/>
</dbReference>
<evidence type="ECO:0000313" key="2">
    <source>
        <dbReference type="Proteomes" id="UP001298681"/>
    </source>
</evidence>
<organism evidence="1 2">
    <name type="scientific">Anaeromassilibacillus senegalensis</name>
    <dbReference type="NCBI Taxonomy" id="1673717"/>
    <lineage>
        <taxon>Bacteria</taxon>
        <taxon>Bacillati</taxon>
        <taxon>Bacillota</taxon>
        <taxon>Clostridia</taxon>
        <taxon>Eubacteriales</taxon>
        <taxon>Acutalibacteraceae</taxon>
        <taxon>Anaeromassilibacillus</taxon>
    </lineage>
</organism>
<dbReference type="InterPro" id="IPR036412">
    <property type="entry name" value="HAD-like_sf"/>
</dbReference>
<dbReference type="SUPFAM" id="SSF56784">
    <property type="entry name" value="HAD-like"/>
    <property type="match status" value="1"/>
</dbReference>
<dbReference type="InterPro" id="IPR023214">
    <property type="entry name" value="HAD_sf"/>
</dbReference>
<dbReference type="CDD" id="cd07505">
    <property type="entry name" value="HAD_BPGM-like"/>
    <property type="match status" value="1"/>
</dbReference>
<gene>
    <name evidence="1" type="ORF">L0P57_07920</name>
</gene>
<dbReference type="Gene3D" id="1.10.150.240">
    <property type="entry name" value="Putative phosphatase, domain 2"/>
    <property type="match status" value="1"/>
</dbReference>
<protein>
    <submittedName>
        <fullName evidence="1">HAD family phosphatase</fullName>
    </submittedName>
</protein>
<evidence type="ECO:0000313" key="1">
    <source>
        <dbReference type="EMBL" id="MCG4610859.1"/>
    </source>
</evidence>
<dbReference type="RefSeq" id="WP_237966767.1">
    <property type="nucleotide sequence ID" value="NZ_JAKNHQ010000009.1"/>
</dbReference>
<dbReference type="InterPro" id="IPR006439">
    <property type="entry name" value="HAD-SF_hydro_IA"/>
</dbReference>
<name>A0ABS9MK73_9FIRM</name>
<dbReference type="InterPro" id="IPR023198">
    <property type="entry name" value="PGP-like_dom2"/>
</dbReference>
<dbReference type="Gene3D" id="3.40.50.1000">
    <property type="entry name" value="HAD superfamily/HAD-like"/>
    <property type="match status" value="1"/>
</dbReference>
<comment type="caution">
    <text evidence="1">The sequence shown here is derived from an EMBL/GenBank/DDBJ whole genome shotgun (WGS) entry which is preliminary data.</text>
</comment>
<sequence length="217" mass="24002">MRSGLENMRAAIFDLDGTLLDSLHIWEDIDEEFLQKRGLAVPEGYCEAIASMGFLDAADYAKKRFGFPESPEAIVAEWNDMAAHRYGNVIQMKPGARDYLAKLRDRGILLAVATALPEKLYRPALRHHGIETWFGAVASTDETSRGKGYPDVYRLAAKRLGVSPEHCVVFEDILPGIQGAKAAGMKTMGVYDACSSGIQEDLQRLADGYIQSFEELL</sequence>
<dbReference type="SFLD" id="SFLDS00003">
    <property type="entry name" value="Haloacid_Dehalogenase"/>
    <property type="match status" value="1"/>
</dbReference>
<dbReference type="Pfam" id="PF00702">
    <property type="entry name" value="Hydrolase"/>
    <property type="match status" value="1"/>
</dbReference>
<dbReference type="Proteomes" id="UP001298681">
    <property type="component" value="Unassembled WGS sequence"/>
</dbReference>
<dbReference type="PANTHER" id="PTHR18901">
    <property type="entry name" value="2-DEOXYGLUCOSE-6-PHOSPHATE PHOSPHATASE 2"/>
    <property type="match status" value="1"/>
</dbReference>
<accession>A0ABS9MK73</accession>
<dbReference type="SFLD" id="SFLDG01129">
    <property type="entry name" value="C1.5:_HAD__Beta-PGM__Phosphata"/>
    <property type="match status" value="1"/>
</dbReference>
<keyword evidence="2" id="KW-1185">Reference proteome</keyword>
<reference evidence="1 2" key="1">
    <citation type="submission" date="2022-01" db="EMBL/GenBank/DDBJ databases">
        <title>Collection of gut derived symbiotic bacterial strains cultured from healthy donors.</title>
        <authorList>
            <person name="Lin H."/>
            <person name="Kohout C."/>
            <person name="Waligurski E."/>
            <person name="Pamer E.G."/>
        </authorList>
    </citation>
    <scope>NUCLEOTIDE SEQUENCE [LARGE SCALE GENOMIC DNA]</scope>
    <source>
        <strain evidence="1 2">DFI.7.58</strain>
    </source>
</reference>
<proteinExistence type="predicted"/>
<dbReference type="PRINTS" id="PR00413">
    <property type="entry name" value="HADHALOGNASE"/>
</dbReference>